<gene>
    <name evidence="2" type="ORF">SDJN03_18669</name>
</gene>
<proteinExistence type="predicted"/>
<feature type="compositionally biased region" description="Polar residues" evidence="1">
    <location>
        <begin position="42"/>
        <end position="51"/>
    </location>
</feature>
<comment type="caution">
    <text evidence="2">The sequence shown here is derived from an EMBL/GenBank/DDBJ whole genome shotgun (WGS) entry which is preliminary data.</text>
</comment>
<sequence>MGEGALYLPCSIWEFSFRCRRKKPAEGKGRRPETGEGFHSVAQVQESRSLPSGTEEKKESENESLSLQSHASLFLTYSTGGKEYLILFL</sequence>
<organism evidence="2 3">
    <name type="scientific">Cucurbita argyrosperma subsp. sororia</name>
    <dbReference type="NCBI Taxonomy" id="37648"/>
    <lineage>
        <taxon>Eukaryota</taxon>
        <taxon>Viridiplantae</taxon>
        <taxon>Streptophyta</taxon>
        <taxon>Embryophyta</taxon>
        <taxon>Tracheophyta</taxon>
        <taxon>Spermatophyta</taxon>
        <taxon>Magnoliopsida</taxon>
        <taxon>eudicotyledons</taxon>
        <taxon>Gunneridae</taxon>
        <taxon>Pentapetalae</taxon>
        <taxon>rosids</taxon>
        <taxon>fabids</taxon>
        <taxon>Cucurbitales</taxon>
        <taxon>Cucurbitaceae</taxon>
        <taxon>Cucurbiteae</taxon>
        <taxon>Cucurbita</taxon>
    </lineage>
</organism>
<name>A0AAV6MS26_9ROSI</name>
<feature type="non-terminal residue" evidence="2">
    <location>
        <position position="1"/>
    </location>
</feature>
<feature type="compositionally biased region" description="Basic and acidic residues" evidence="1">
    <location>
        <begin position="24"/>
        <end position="36"/>
    </location>
</feature>
<evidence type="ECO:0000313" key="2">
    <source>
        <dbReference type="EMBL" id="KAG6585936.1"/>
    </source>
</evidence>
<feature type="region of interest" description="Disordered" evidence="1">
    <location>
        <begin position="24"/>
        <end position="67"/>
    </location>
</feature>
<dbReference type="EMBL" id="JAGKQH010000012">
    <property type="protein sequence ID" value="KAG6585936.1"/>
    <property type="molecule type" value="Genomic_DNA"/>
</dbReference>
<keyword evidence="3" id="KW-1185">Reference proteome</keyword>
<accession>A0AAV6MS26</accession>
<dbReference type="AlphaFoldDB" id="A0AAV6MS26"/>
<reference evidence="2 3" key="1">
    <citation type="journal article" date="2021" name="Hortic Res">
        <title>The domestication of Cucurbita argyrosperma as revealed by the genome of its wild relative.</title>
        <authorList>
            <person name="Barrera-Redondo J."/>
            <person name="Sanchez-de la Vega G."/>
            <person name="Aguirre-Liguori J.A."/>
            <person name="Castellanos-Morales G."/>
            <person name="Gutierrez-Guerrero Y.T."/>
            <person name="Aguirre-Dugua X."/>
            <person name="Aguirre-Planter E."/>
            <person name="Tenaillon M.I."/>
            <person name="Lira-Saade R."/>
            <person name="Eguiarte L.E."/>
        </authorList>
    </citation>
    <scope>NUCLEOTIDE SEQUENCE [LARGE SCALE GENOMIC DNA]</scope>
    <source>
        <strain evidence="2">JBR-2021</strain>
    </source>
</reference>
<dbReference type="Proteomes" id="UP000685013">
    <property type="component" value="Chromosome 12"/>
</dbReference>
<evidence type="ECO:0000313" key="3">
    <source>
        <dbReference type="Proteomes" id="UP000685013"/>
    </source>
</evidence>
<evidence type="ECO:0000256" key="1">
    <source>
        <dbReference type="SAM" id="MobiDB-lite"/>
    </source>
</evidence>
<protein>
    <submittedName>
        <fullName evidence="2">Uncharacterized protein</fullName>
    </submittedName>
</protein>